<protein>
    <submittedName>
        <fullName evidence="4">Pre-rRNA-processing protein PNO1-like</fullName>
    </submittedName>
</protein>
<dbReference type="Pfam" id="PF22891">
    <property type="entry name" value="KH_PNO1_2nd"/>
    <property type="match status" value="1"/>
</dbReference>
<dbReference type="PANTHER" id="PTHR12826">
    <property type="entry name" value="RIBONUCLEASE Y"/>
    <property type="match status" value="1"/>
</dbReference>
<dbReference type="SUPFAM" id="SSF54791">
    <property type="entry name" value="Eukaryotic type KH-domain (KH-domain type I)"/>
    <property type="match status" value="1"/>
</dbReference>
<proteinExistence type="predicted"/>
<dbReference type="OrthoDB" id="1932641at2759"/>
<organism evidence="3 4">
    <name type="scientific">Elaeis guineensis var. tenera</name>
    <name type="common">Oil palm</name>
    <dbReference type="NCBI Taxonomy" id="51953"/>
    <lineage>
        <taxon>Eukaryota</taxon>
        <taxon>Viridiplantae</taxon>
        <taxon>Streptophyta</taxon>
        <taxon>Embryophyta</taxon>
        <taxon>Tracheophyta</taxon>
        <taxon>Spermatophyta</taxon>
        <taxon>Magnoliopsida</taxon>
        <taxon>Liliopsida</taxon>
        <taxon>Arecaceae</taxon>
        <taxon>Arecoideae</taxon>
        <taxon>Cocoseae</taxon>
        <taxon>Elaeidinae</taxon>
        <taxon>Elaeis</taxon>
    </lineage>
</organism>
<dbReference type="RefSeq" id="XP_010911377.1">
    <property type="nucleotide sequence ID" value="XM_010913075.1"/>
</dbReference>
<evidence type="ECO:0000313" key="4">
    <source>
        <dbReference type="RefSeq" id="XP_010911377.1"/>
    </source>
</evidence>
<name>A0A6I9QNE2_ELAGV</name>
<keyword evidence="1" id="KW-0694">RNA-binding</keyword>
<evidence type="ECO:0000256" key="1">
    <source>
        <dbReference type="ARBA" id="ARBA00022884"/>
    </source>
</evidence>
<dbReference type="Proteomes" id="UP000504607">
    <property type="component" value="Unplaced"/>
</dbReference>
<dbReference type="InterPro" id="IPR055211">
    <property type="entry name" value="KH_PNO1_2nd"/>
</dbReference>
<dbReference type="InParanoid" id="A0A6I9QNE2"/>
<dbReference type="GO" id="GO:0003723">
    <property type="term" value="F:RNA binding"/>
    <property type="evidence" value="ECO:0007669"/>
    <property type="project" value="UniProtKB-KW"/>
</dbReference>
<dbReference type="AlphaFoldDB" id="A0A6I9QNE2"/>
<gene>
    <name evidence="4" type="primary">LOC105037403</name>
</gene>
<dbReference type="GO" id="GO:0005634">
    <property type="term" value="C:nucleus"/>
    <property type="evidence" value="ECO:0007669"/>
    <property type="project" value="TreeGrafter"/>
</dbReference>
<evidence type="ECO:0000313" key="3">
    <source>
        <dbReference type="Proteomes" id="UP000504607"/>
    </source>
</evidence>
<sequence>MLGFDVVDSIAVLHLDDLYADHSFEIKCMKTLHGENLSQASGMLSRKGGKTNFAIENSTKTRIVIADTKIHILGTFLNIKVARDSLSSIGLGSAASKIYSKLVAVSARLAEKYQHSIYIRVCYLCPDVIV</sequence>
<evidence type="ECO:0000259" key="2">
    <source>
        <dbReference type="Pfam" id="PF22891"/>
    </source>
</evidence>
<accession>A0A6I9QNE2</accession>
<feature type="non-terminal residue" evidence="4">
    <location>
        <position position="130"/>
    </location>
</feature>
<keyword evidence="3" id="KW-1185">Reference proteome</keyword>
<reference evidence="4" key="1">
    <citation type="submission" date="2025-08" db="UniProtKB">
        <authorList>
            <consortium name="RefSeq"/>
        </authorList>
    </citation>
    <scope>IDENTIFICATION</scope>
</reference>
<feature type="domain" description="PNO1 second type I KH" evidence="2">
    <location>
        <begin position="23"/>
        <end position="105"/>
    </location>
</feature>
<dbReference type="Gene3D" id="3.30.1370.10">
    <property type="entry name" value="K Homology domain, type 1"/>
    <property type="match status" value="1"/>
</dbReference>
<dbReference type="InterPro" id="IPR036612">
    <property type="entry name" value="KH_dom_type_1_sf"/>
</dbReference>
<dbReference type="PANTHER" id="PTHR12826:SF13">
    <property type="entry name" value="RNA-BINDING PROTEIN PNO1"/>
    <property type="match status" value="1"/>
</dbReference>